<dbReference type="GO" id="GO:0006465">
    <property type="term" value="P:signal peptide processing"/>
    <property type="evidence" value="ECO:0007669"/>
    <property type="project" value="InterPro"/>
</dbReference>
<dbReference type="EMBL" id="LNZH02000126">
    <property type="protein sequence ID" value="OCB90544.1"/>
    <property type="molecule type" value="Genomic_DNA"/>
</dbReference>
<name>A0A9Q5NE30_SANBA</name>
<dbReference type="PANTHER" id="PTHR13085:SF0">
    <property type="entry name" value="SIGNAL PEPTIDASE COMPLEX SUBUNIT 2"/>
    <property type="match status" value="1"/>
</dbReference>
<evidence type="ECO:0000256" key="7">
    <source>
        <dbReference type="ARBA" id="ARBA00023136"/>
    </source>
</evidence>
<evidence type="ECO:0000256" key="6">
    <source>
        <dbReference type="ARBA" id="ARBA00022989"/>
    </source>
</evidence>
<keyword evidence="4 10" id="KW-0812">Transmembrane</keyword>
<evidence type="ECO:0000256" key="8">
    <source>
        <dbReference type="ARBA" id="ARBA00045608"/>
    </source>
</evidence>
<evidence type="ECO:0000256" key="5">
    <source>
        <dbReference type="ARBA" id="ARBA00022824"/>
    </source>
</evidence>
<evidence type="ECO:0000256" key="3">
    <source>
        <dbReference type="ARBA" id="ARBA00017057"/>
    </source>
</evidence>
<dbReference type="InterPro" id="IPR009582">
    <property type="entry name" value="Spc2/SPCS2"/>
</dbReference>
<keyword evidence="6 10" id="KW-1133">Transmembrane helix</keyword>
<keyword evidence="5" id="KW-0256">Endoplasmic reticulum</keyword>
<comment type="function">
    <text evidence="8">Component of the signal peptidase complex (SPC) which catalyzes the cleavage of N-terminal signal sequences from nascent proteins as they are translocated into the lumen of the endoplasmic reticulum. Enhances the enzymatic activity of SPC and facilitates the interactions between different components of the translocation site.</text>
</comment>
<evidence type="ECO:0000256" key="9">
    <source>
        <dbReference type="SAM" id="MobiDB-lite"/>
    </source>
</evidence>
<dbReference type="Proteomes" id="UP000757232">
    <property type="component" value="Unassembled WGS sequence"/>
</dbReference>
<evidence type="ECO:0000256" key="4">
    <source>
        <dbReference type="ARBA" id="ARBA00022692"/>
    </source>
</evidence>
<reference evidence="11" key="1">
    <citation type="submission" date="2016-06" db="EMBL/GenBank/DDBJ databases">
        <title>Draft Genome sequence of the fungus Inonotus baumii.</title>
        <authorList>
            <person name="Zhu H."/>
            <person name="Lin W."/>
        </authorList>
    </citation>
    <scope>NUCLEOTIDE SEQUENCE</scope>
    <source>
        <strain evidence="11">821</strain>
    </source>
</reference>
<proteinExistence type="inferred from homology"/>
<keyword evidence="12" id="KW-1185">Reference proteome</keyword>
<keyword evidence="7 10" id="KW-0472">Membrane</keyword>
<dbReference type="GO" id="GO:0045047">
    <property type="term" value="P:protein targeting to ER"/>
    <property type="evidence" value="ECO:0007669"/>
    <property type="project" value="TreeGrafter"/>
</dbReference>
<dbReference type="Pfam" id="PF06703">
    <property type="entry name" value="SPC25"/>
    <property type="match status" value="1"/>
</dbReference>
<evidence type="ECO:0000313" key="12">
    <source>
        <dbReference type="Proteomes" id="UP000757232"/>
    </source>
</evidence>
<evidence type="ECO:0000256" key="10">
    <source>
        <dbReference type="SAM" id="Phobius"/>
    </source>
</evidence>
<feature type="compositionally biased region" description="Polar residues" evidence="9">
    <location>
        <begin position="22"/>
        <end position="38"/>
    </location>
</feature>
<organism evidence="11 12">
    <name type="scientific">Sanghuangporus baumii</name>
    <name type="common">Phellinus baumii</name>
    <dbReference type="NCBI Taxonomy" id="108892"/>
    <lineage>
        <taxon>Eukaryota</taxon>
        <taxon>Fungi</taxon>
        <taxon>Dikarya</taxon>
        <taxon>Basidiomycota</taxon>
        <taxon>Agaricomycotina</taxon>
        <taxon>Agaricomycetes</taxon>
        <taxon>Hymenochaetales</taxon>
        <taxon>Hymenochaetaceae</taxon>
        <taxon>Sanghuangporus</taxon>
    </lineage>
</organism>
<evidence type="ECO:0000313" key="11">
    <source>
        <dbReference type="EMBL" id="OCB90544.1"/>
    </source>
</evidence>
<sequence>MAKRKAANANGGVVKGAVGQDASATTSSKPVVDSTDATGDTTSRVDIFAASAAITDREPVKVNNMNAVELKNTCDDAVKKLLSQPNLFKEKHTHTDVKLLLGWASVLIAVGTAAYGWKVDFEQSKPVVWIGIILYTLLTSTSALYSFFIEKDTVFVGRRRTLAKRVETEHISVASRTLPPVTPGTSPRYRVSVAYVRSSNSGKSLLGRGQATEERAYTEFFDEEGTMDQERFERWLGALVERVMEGR</sequence>
<dbReference type="OrthoDB" id="29558at2759"/>
<comment type="subcellular location">
    <subcellularLocation>
        <location evidence="1">Endoplasmic reticulum membrane</location>
        <topology evidence="1">Multi-pass membrane protein</topology>
    </subcellularLocation>
</comment>
<feature type="transmembrane region" description="Helical" evidence="10">
    <location>
        <begin position="99"/>
        <end position="117"/>
    </location>
</feature>
<comment type="caution">
    <text evidence="11">The sequence shown here is derived from an EMBL/GenBank/DDBJ whole genome shotgun (WGS) entry which is preliminary data.</text>
</comment>
<dbReference type="AlphaFoldDB" id="A0A9Q5NE30"/>
<gene>
    <name evidence="11" type="ORF">A7U60_g2222</name>
</gene>
<feature type="transmembrane region" description="Helical" evidence="10">
    <location>
        <begin position="129"/>
        <end position="149"/>
    </location>
</feature>
<evidence type="ECO:0000256" key="2">
    <source>
        <dbReference type="ARBA" id="ARBA00007324"/>
    </source>
</evidence>
<evidence type="ECO:0000256" key="1">
    <source>
        <dbReference type="ARBA" id="ARBA00004477"/>
    </source>
</evidence>
<dbReference type="PANTHER" id="PTHR13085">
    <property type="entry name" value="MICROSOMAL SIGNAL PEPTIDASE 25 KDA SUBUNIT"/>
    <property type="match status" value="1"/>
</dbReference>
<dbReference type="GO" id="GO:0005787">
    <property type="term" value="C:signal peptidase complex"/>
    <property type="evidence" value="ECO:0007669"/>
    <property type="project" value="InterPro"/>
</dbReference>
<feature type="region of interest" description="Disordered" evidence="9">
    <location>
        <begin position="19"/>
        <end position="38"/>
    </location>
</feature>
<comment type="similarity">
    <text evidence="2">Belongs to the SPCS2 family.</text>
</comment>
<accession>A0A9Q5NE30</accession>
<protein>
    <recommendedName>
        <fullName evidence="3">Signal peptidase complex subunit 2</fullName>
    </recommendedName>
</protein>